<comment type="caution">
    <text evidence="1">The sequence shown here is derived from an EMBL/GenBank/DDBJ whole genome shotgun (WGS) entry which is preliminary data.</text>
</comment>
<protein>
    <submittedName>
        <fullName evidence="1">Uncharacterized protein</fullName>
    </submittedName>
</protein>
<dbReference type="EMBL" id="CM047746">
    <property type="protein sequence ID" value="KAJ0021154.1"/>
    <property type="molecule type" value="Genomic_DNA"/>
</dbReference>
<keyword evidence="2" id="KW-1185">Reference proteome</keyword>
<evidence type="ECO:0000313" key="2">
    <source>
        <dbReference type="Proteomes" id="UP001163603"/>
    </source>
</evidence>
<accession>A0ACC0XSA8</accession>
<name>A0ACC0XSA8_9ROSI</name>
<gene>
    <name evidence="1" type="ORF">Pint_32507</name>
</gene>
<evidence type="ECO:0000313" key="1">
    <source>
        <dbReference type="EMBL" id="KAJ0021154.1"/>
    </source>
</evidence>
<reference evidence="2" key="1">
    <citation type="journal article" date="2023" name="G3 (Bethesda)">
        <title>Genome assembly and association tests identify interacting loci associated with vigor, precocity, and sex in interspecific pistachio rootstocks.</title>
        <authorList>
            <person name="Palmer W."/>
            <person name="Jacygrad E."/>
            <person name="Sagayaradj S."/>
            <person name="Cavanaugh K."/>
            <person name="Han R."/>
            <person name="Bertier L."/>
            <person name="Beede B."/>
            <person name="Kafkas S."/>
            <person name="Golino D."/>
            <person name="Preece J."/>
            <person name="Michelmore R."/>
        </authorList>
    </citation>
    <scope>NUCLEOTIDE SEQUENCE [LARGE SCALE GENOMIC DNA]</scope>
</reference>
<dbReference type="Proteomes" id="UP001163603">
    <property type="component" value="Chromosome 11"/>
</dbReference>
<proteinExistence type="predicted"/>
<sequence>MVSSNSDSLNPVSRLVESISSYDSNVMLAAVVSLLLVILFVLLLHIYAKWFLAQARQRRRNSISVSQALRPAHRFHHFHTFTFDTTTTATLSSSPSKGLEPSTIASIPLFVYTSNESKQGLECVICLSGFEDNDVGRSLPKCSHCFHVECIDMWLHSHSSCPICRAPIVGDKNAAISSTVNEVENDVSNNSMENVGGDLLEIVVEAESRLERLSNVSESNREISDDQDVMRMNVEVTSPSSSSTSSSSSSLVCSLKRMLSGNRSECKVFPSSKDRVNELDA</sequence>
<organism evidence="1 2">
    <name type="scientific">Pistacia integerrima</name>
    <dbReference type="NCBI Taxonomy" id="434235"/>
    <lineage>
        <taxon>Eukaryota</taxon>
        <taxon>Viridiplantae</taxon>
        <taxon>Streptophyta</taxon>
        <taxon>Embryophyta</taxon>
        <taxon>Tracheophyta</taxon>
        <taxon>Spermatophyta</taxon>
        <taxon>Magnoliopsida</taxon>
        <taxon>eudicotyledons</taxon>
        <taxon>Gunneridae</taxon>
        <taxon>Pentapetalae</taxon>
        <taxon>rosids</taxon>
        <taxon>malvids</taxon>
        <taxon>Sapindales</taxon>
        <taxon>Anacardiaceae</taxon>
        <taxon>Pistacia</taxon>
    </lineage>
</organism>